<evidence type="ECO:0000313" key="2">
    <source>
        <dbReference type="EMBL" id="GAA1918688.1"/>
    </source>
</evidence>
<proteinExistence type="predicted"/>
<feature type="transmembrane region" description="Helical" evidence="1">
    <location>
        <begin position="38"/>
        <end position="55"/>
    </location>
</feature>
<comment type="caution">
    <text evidence="2">The sequence shown here is derived from an EMBL/GenBank/DDBJ whole genome shotgun (WGS) entry which is preliminary data.</text>
</comment>
<dbReference type="RefSeq" id="WP_152229014.1">
    <property type="nucleotide sequence ID" value="NZ_BAAALV010000005.1"/>
</dbReference>
<protein>
    <submittedName>
        <fullName evidence="2">Uncharacterized protein</fullName>
    </submittedName>
</protein>
<name>A0ABP5AS55_9MICC</name>
<keyword evidence="1" id="KW-1133">Transmembrane helix</keyword>
<accession>A0ABP5AS55</accession>
<gene>
    <name evidence="2" type="ORF">GCM10009688_24700</name>
</gene>
<evidence type="ECO:0000313" key="3">
    <source>
        <dbReference type="Proteomes" id="UP001500784"/>
    </source>
</evidence>
<dbReference type="Proteomes" id="UP001500784">
    <property type="component" value="Unassembled WGS sequence"/>
</dbReference>
<dbReference type="EMBL" id="BAAALV010000005">
    <property type="protein sequence ID" value="GAA1918688.1"/>
    <property type="molecule type" value="Genomic_DNA"/>
</dbReference>
<reference evidence="3" key="1">
    <citation type="journal article" date="2019" name="Int. J. Syst. Evol. Microbiol.">
        <title>The Global Catalogue of Microorganisms (GCM) 10K type strain sequencing project: providing services to taxonomists for standard genome sequencing and annotation.</title>
        <authorList>
            <consortium name="The Broad Institute Genomics Platform"/>
            <consortium name="The Broad Institute Genome Sequencing Center for Infectious Disease"/>
            <person name="Wu L."/>
            <person name="Ma J."/>
        </authorList>
    </citation>
    <scope>NUCLEOTIDE SEQUENCE [LARGE SCALE GENOMIC DNA]</scope>
    <source>
        <strain evidence="3">JCM 13316</strain>
    </source>
</reference>
<evidence type="ECO:0000256" key="1">
    <source>
        <dbReference type="SAM" id="Phobius"/>
    </source>
</evidence>
<keyword evidence="3" id="KW-1185">Reference proteome</keyword>
<organism evidence="2 3">
    <name type="scientific">Arthrobacter gandavensis</name>
    <dbReference type="NCBI Taxonomy" id="169960"/>
    <lineage>
        <taxon>Bacteria</taxon>
        <taxon>Bacillati</taxon>
        <taxon>Actinomycetota</taxon>
        <taxon>Actinomycetes</taxon>
        <taxon>Micrococcales</taxon>
        <taxon>Micrococcaceae</taxon>
        <taxon>Arthrobacter</taxon>
    </lineage>
</organism>
<keyword evidence="1" id="KW-0472">Membrane</keyword>
<keyword evidence="1" id="KW-0812">Transmembrane</keyword>
<sequence length="120" mass="12497">MAARLSRLLTASTVVLLVALLVLMIADGLAPGNLERWSNPVGWGLAVLILVRLATRAGAWRKGIAGPLAGSASVQSRMFGFTPGSSAIEQSAAPAYTISEIEDEENSRYLRDGESGQGGA</sequence>